<name>A0A2W3ZF38_9ENTE</name>
<comment type="caution">
    <text evidence="2">The sequence shown here is derived from an EMBL/GenBank/DDBJ whole genome shotgun (WGS) entry which is preliminary data.</text>
</comment>
<evidence type="ECO:0000313" key="3">
    <source>
        <dbReference type="Proteomes" id="UP000249828"/>
    </source>
</evidence>
<reference evidence="2 3" key="1">
    <citation type="submission" date="2017-11" db="EMBL/GenBank/DDBJ databases">
        <title>Draft genome sequence of Enterococcus plantarum TRW2 strain isolated from lettuce.</title>
        <authorList>
            <person name="Kim E.B."/>
            <person name="Marco M.L."/>
            <person name="Williams T.R."/>
            <person name="You I.H."/>
        </authorList>
    </citation>
    <scope>NUCLEOTIDE SEQUENCE [LARGE SCALE GENOMIC DNA]</scope>
    <source>
        <strain evidence="2 3">TRW2</strain>
    </source>
</reference>
<proteinExistence type="predicted"/>
<sequence length="124" mass="14039">MNTNQEKALEKMIEEMNKPHSINEDAIHNWLCDQNDELLFEGILKEGKTIKGAVAACKEKAKKKAKEGMAMIDDPTVYGWVYTYFTGKKMQSATTITSAPKIRKKRKQAPLTEGTEQLDLFDSL</sequence>
<dbReference type="EMBL" id="PIEU01000001">
    <property type="protein sequence ID" value="PZL78328.1"/>
    <property type="molecule type" value="Genomic_DNA"/>
</dbReference>
<dbReference type="Proteomes" id="UP000249828">
    <property type="component" value="Unassembled WGS sequence"/>
</dbReference>
<keyword evidence="3" id="KW-1185">Reference proteome</keyword>
<feature type="region of interest" description="Disordered" evidence="1">
    <location>
        <begin position="97"/>
        <end position="124"/>
    </location>
</feature>
<accession>A0A2W3ZF38</accession>
<evidence type="ECO:0000256" key="1">
    <source>
        <dbReference type="SAM" id="MobiDB-lite"/>
    </source>
</evidence>
<dbReference type="InterPro" id="IPR025624">
    <property type="entry name" value="PcfK"/>
</dbReference>
<organism evidence="2 3">
    <name type="scientific">Enterococcus plantarum</name>
    <dbReference type="NCBI Taxonomy" id="1077675"/>
    <lineage>
        <taxon>Bacteria</taxon>
        <taxon>Bacillati</taxon>
        <taxon>Bacillota</taxon>
        <taxon>Bacilli</taxon>
        <taxon>Lactobacillales</taxon>
        <taxon>Enterococcaceae</taxon>
        <taxon>Enterococcus</taxon>
    </lineage>
</organism>
<evidence type="ECO:0000313" key="2">
    <source>
        <dbReference type="EMBL" id="PZL78328.1"/>
    </source>
</evidence>
<dbReference type="AlphaFoldDB" id="A0A2W3ZF38"/>
<gene>
    <name evidence="2" type="ORF">CI088_00180</name>
</gene>
<protein>
    <submittedName>
        <fullName evidence="2">Uncharacterized protein</fullName>
    </submittedName>
</protein>
<dbReference type="Pfam" id="PF14058">
    <property type="entry name" value="PcfK"/>
    <property type="match status" value="1"/>
</dbReference>